<dbReference type="OrthoDB" id="3565018at2759"/>
<keyword evidence="1" id="KW-1133">Transmembrane helix</keyword>
<dbReference type="Proteomes" id="UP001147782">
    <property type="component" value="Unassembled WGS sequence"/>
</dbReference>
<feature type="domain" description="DUF7580" evidence="2">
    <location>
        <begin position="209"/>
        <end position="542"/>
    </location>
</feature>
<organism evidence="3 4">
    <name type="scientific">Penicillium cataractarum</name>
    <dbReference type="NCBI Taxonomy" id="2100454"/>
    <lineage>
        <taxon>Eukaryota</taxon>
        <taxon>Fungi</taxon>
        <taxon>Dikarya</taxon>
        <taxon>Ascomycota</taxon>
        <taxon>Pezizomycotina</taxon>
        <taxon>Eurotiomycetes</taxon>
        <taxon>Eurotiomycetidae</taxon>
        <taxon>Eurotiales</taxon>
        <taxon>Aspergillaceae</taxon>
        <taxon>Penicillium</taxon>
    </lineage>
</organism>
<keyword evidence="1" id="KW-0812">Transmembrane</keyword>
<evidence type="ECO:0000256" key="1">
    <source>
        <dbReference type="SAM" id="Phobius"/>
    </source>
</evidence>
<name>A0A9W9VTQ9_9EURO</name>
<keyword evidence="1" id="KW-0472">Membrane</keyword>
<dbReference type="RefSeq" id="XP_056559930.1">
    <property type="nucleotide sequence ID" value="XM_056693201.1"/>
</dbReference>
<accession>A0A9W9VTQ9</accession>
<comment type="caution">
    <text evidence="3">The sequence shown here is derived from an EMBL/GenBank/DDBJ whole genome shotgun (WGS) entry which is preliminary data.</text>
</comment>
<dbReference type="GeneID" id="81432378"/>
<gene>
    <name evidence="3" type="ORF">N7496_000270</name>
</gene>
<feature type="non-terminal residue" evidence="3">
    <location>
        <position position="554"/>
    </location>
</feature>
<dbReference type="PANTHER" id="PTHR35186:SF4">
    <property type="entry name" value="PRION-INHIBITION AND PROPAGATION HELO DOMAIN-CONTAINING PROTEIN"/>
    <property type="match status" value="1"/>
</dbReference>
<evidence type="ECO:0000313" key="4">
    <source>
        <dbReference type="Proteomes" id="UP001147782"/>
    </source>
</evidence>
<proteinExistence type="predicted"/>
<dbReference type="EMBL" id="JAPZBS010000001">
    <property type="protein sequence ID" value="KAJ5389202.1"/>
    <property type="molecule type" value="Genomic_DNA"/>
</dbReference>
<evidence type="ECO:0000313" key="3">
    <source>
        <dbReference type="EMBL" id="KAJ5389202.1"/>
    </source>
</evidence>
<dbReference type="AlphaFoldDB" id="A0A9W9VTQ9"/>
<dbReference type="PANTHER" id="PTHR35186">
    <property type="entry name" value="ANK_REP_REGION DOMAIN-CONTAINING PROTEIN"/>
    <property type="match status" value="1"/>
</dbReference>
<feature type="transmembrane region" description="Helical" evidence="1">
    <location>
        <begin position="9"/>
        <end position="30"/>
    </location>
</feature>
<protein>
    <recommendedName>
        <fullName evidence="2">DUF7580 domain-containing protein</fullName>
    </recommendedName>
</protein>
<sequence>AVLFSSRNVWAIMSGFEVVGVVLAIFPLVIEGLKFYAEEKGLVKDFFRYRHVLRRLIQDLSREQTSFHNSCQRFMEDIAAQCGLGEDEILMMMHNPQDPRWSEAELFSAIANDALKSRSVAAYLDTVNVMNEELARIQELAGLREDAQPELLDKSTRRRQWRKIILVIKKDDIAGHLDRAGRLNMFLAQLTQQNQTTIQTRRSRRATRHYNRIRAHAIDLYETFQIKFPIGCNCDLEHNVNMRLEYRSAQSTNRGVYFHTIFSFRTAPSPNWRALELEPWETKQELCQEAKSRKGVSFMMDLQGPSSSDTAGKEILNLCETIIRPVQSKEWLGYIANRQGRQHRIRALDYLHQIHNIKLVLLEDMLDDPDFRLKDRCRLGLQLASSVMQLHTTQWLTDQWSKKDIFFIRTYDGSIDFRHPLVRCNFGAPEVPLSQLSLSDPSKIGVGNVPCLFSLGVVLLELFYRQRFEDMKLPDEKFLPQPFSNIAAAKRLANKLDCSANYSKAVKRCIGGLDAAFSSLEEDQFRNEVDEKIVLPLEEDLKFYCDKKVVEDCI</sequence>
<reference evidence="3" key="2">
    <citation type="journal article" date="2023" name="IMA Fungus">
        <title>Comparative genomic study of the Penicillium genus elucidates a diverse pangenome and 15 lateral gene transfer events.</title>
        <authorList>
            <person name="Petersen C."/>
            <person name="Sorensen T."/>
            <person name="Nielsen M.R."/>
            <person name="Sondergaard T.E."/>
            <person name="Sorensen J.L."/>
            <person name="Fitzpatrick D.A."/>
            <person name="Frisvad J.C."/>
            <person name="Nielsen K.L."/>
        </authorList>
    </citation>
    <scope>NUCLEOTIDE SEQUENCE</scope>
    <source>
        <strain evidence="3">IBT 29864</strain>
    </source>
</reference>
<dbReference type="Pfam" id="PF24476">
    <property type="entry name" value="DUF7580"/>
    <property type="match status" value="1"/>
</dbReference>
<reference evidence="3" key="1">
    <citation type="submission" date="2022-11" db="EMBL/GenBank/DDBJ databases">
        <authorList>
            <person name="Petersen C."/>
        </authorList>
    </citation>
    <scope>NUCLEOTIDE SEQUENCE</scope>
    <source>
        <strain evidence="3">IBT 29864</strain>
    </source>
</reference>
<keyword evidence="4" id="KW-1185">Reference proteome</keyword>
<dbReference type="InterPro" id="IPR056002">
    <property type="entry name" value="DUF7580"/>
</dbReference>
<evidence type="ECO:0000259" key="2">
    <source>
        <dbReference type="Pfam" id="PF24476"/>
    </source>
</evidence>